<feature type="compositionally biased region" description="Low complexity" evidence="1">
    <location>
        <begin position="173"/>
        <end position="187"/>
    </location>
</feature>
<evidence type="ECO:0000313" key="3">
    <source>
        <dbReference type="Proteomes" id="UP000007115"/>
    </source>
</evidence>
<reference evidence="2 3" key="1">
    <citation type="journal article" date="2011" name="Genome Biol.">
        <title>Comparative genome sequence analysis underscores mycoparasitism as the ancestral life style of Trichoderma.</title>
        <authorList>
            <person name="Kubicek C.P."/>
            <person name="Herrera-Estrella A."/>
            <person name="Seidl-Seiboth V."/>
            <person name="Martinez D.A."/>
            <person name="Druzhinina I.S."/>
            <person name="Thon M."/>
            <person name="Zeilinger S."/>
            <person name="Casas-Flores S."/>
            <person name="Horwitz B.A."/>
            <person name="Mukherjee P.K."/>
            <person name="Mukherjee M."/>
            <person name="Kredics L."/>
            <person name="Alcaraz L.D."/>
            <person name="Aerts A."/>
            <person name="Antal Z."/>
            <person name="Atanasova L."/>
            <person name="Cervantes-Badillo M.G."/>
            <person name="Challacombe J."/>
            <person name="Chertkov O."/>
            <person name="McCluskey K."/>
            <person name="Coulpier F."/>
            <person name="Deshpande N."/>
            <person name="von Doehren H."/>
            <person name="Ebbole D.J."/>
            <person name="Esquivel-Naranjo E.U."/>
            <person name="Fekete E."/>
            <person name="Flipphi M."/>
            <person name="Glaser F."/>
            <person name="Gomez-Rodriguez E.Y."/>
            <person name="Gruber S."/>
            <person name="Han C."/>
            <person name="Henrissat B."/>
            <person name="Hermosa R."/>
            <person name="Hernandez-Onate M."/>
            <person name="Karaffa L."/>
            <person name="Kosti I."/>
            <person name="Le Crom S."/>
            <person name="Lindquist E."/>
            <person name="Lucas S."/>
            <person name="Luebeck M."/>
            <person name="Luebeck P.S."/>
            <person name="Margeot A."/>
            <person name="Metz B."/>
            <person name="Misra M."/>
            <person name="Nevalainen H."/>
            <person name="Omann M."/>
            <person name="Packer N."/>
            <person name="Perrone G."/>
            <person name="Uresti-Rivera E.E."/>
            <person name="Salamov A."/>
            <person name="Schmoll M."/>
            <person name="Seiboth B."/>
            <person name="Shapiro H."/>
            <person name="Sukno S."/>
            <person name="Tamayo-Ramos J.A."/>
            <person name="Tisch D."/>
            <person name="Wiest A."/>
            <person name="Wilkinson H.H."/>
            <person name="Zhang M."/>
            <person name="Coutinho P.M."/>
            <person name="Kenerley C.M."/>
            <person name="Monte E."/>
            <person name="Baker S.E."/>
            <person name="Grigoriev I.V."/>
        </authorList>
    </citation>
    <scope>NUCLEOTIDE SEQUENCE [LARGE SCALE GENOMIC DNA]</scope>
    <source>
        <strain evidence="3">Gv29-8 / FGSC 10586</strain>
    </source>
</reference>
<dbReference type="VEuPathDB" id="FungiDB:TRIVIDRAFT_226964"/>
<feature type="compositionally biased region" description="Low complexity" evidence="1">
    <location>
        <begin position="23"/>
        <end position="39"/>
    </location>
</feature>
<feature type="compositionally biased region" description="Polar residues" evidence="1">
    <location>
        <begin position="59"/>
        <end position="101"/>
    </location>
</feature>
<organism evidence="2 3">
    <name type="scientific">Hypocrea virens (strain Gv29-8 / FGSC 10586)</name>
    <name type="common">Gliocladium virens</name>
    <name type="synonym">Trichoderma virens</name>
    <dbReference type="NCBI Taxonomy" id="413071"/>
    <lineage>
        <taxon>Eukaryota</taxon>
        <taxon>Fungi</taxon>
        <taxon>Dikarya</taxon>
        <taxon>Ascomycota</taxon>
        <taxon>Pezizomycotina</taxon>
        <taxon>Sordariomycetes</taxon>
        <taxon>Hypocreomycetidae</taxon>
        <taxon>Hypocreales</taxon>
        <taxon>Hypocreaceae</taxon>
        <taxon>Trichoderma</taxon>
    </lineage>
</organism>
<feature type="compositionally biased region" description="Polar residues" evidence="1">
    <location>
        <begin position="259"/>
        <end position="268"/>
    </location>
</feature>
<dbReference type="AlphaFoldDB" id="G9N809"/>
<feature type="compositionally biased region" description="Polar residues" evidence="1">
    <location>
        <begin position="130"/>
        <end position="172"/>
    </location>
</feature>
<feature type="region of interest" description="Disordered" evidence="1">
    <location>
        <begin position="384"/>
        <end position="431"/>
    </location>
</feature>
<feature type="region of interest" description="Disordered" evidence="1">
    <location>
        <begin position="1"/>
        <end position="268"/>
    </location>
</feature>
<feature type="region of interest" description="Disordered" evidence="1">
    <location>
        <begin position="281"/>
        <end position="316"/>
    </location>
</feature>
<gene>
    <name evidence="2" type="ORF">TRIVIDRAFT_226964</name>
</gene>
<feature type="compositionally biased region" description="Polar residues" evidence="1">
    <location>
        <begin position="196"/>
        <end position="207"/>
    </location>
</feature>
<feature type="compositionally biased region" description="Polar residues" evidence="1">
    <location>
        <begin position="224"/>
        <end position="242"/>
    </location>
</feature>
<dbReference type="InParanoid" id="G9N809"/>
<sequence length="803" mass="86427">MASSQTKATSGKSRINSAKPTPKTSAATHSTTYAKTTTTPMRSIATRTTRPSNDETSRQSRQSKSTKGSEKFSTSLSSHPLDKGSSTTQKNSVNTTTPASTRSRHTLETDMPHYDQQSKTMTDREHDTTAFPSKTFTTAASSQKTTGSDSTQKANHSNSSRSHTISTKKASGSNFSSTHTTSRTTGSDSRRSRTTAVSTMDSTSLDSNKTRTSTTSTRKTTSSGPNKSHTTPNSIGKTTIAHSSKRHTSIASARKATGAHSSGSNISGISAEKSTISVSTMQKASSLTSQHKAITATEGPSASLPHPTKATKTTRTSGIIETIITGSKGVVATYIATRDPKYTTNTRTTTATDGHEDDVIIYPGGWRWILLGLPPLKFPPFKLPSPPAFNPDPKSGHPGDDHVHDDDPQGHDDHGDNKKSKSTTKTAECTTTKPPMCTKTVSYISSGTGFTSTILGICSSVSGCVSGKQSTITTTITTSVPIIWSDEPFQPDVDVILEITGNDTIQYFDDFFKKQGISLEDDENLVASCGGNTPGIPVFCLNSFSTDFCQEVQADLGKSFTKTFAGLDGTFGPIGPIDLGGGLTGIHPRRFLTKRNLCSDWSFEFRWSGALFECRKSCLDYLDIIRNECFQFKSNDEGFLDAGCGTYNLVIKPILSTSTSTSTTESPPEPTEMPKTPLEVKPVVCEDEANFPGHGDVHKGDQKRQAESFCETYFLEGQHDLYMGPQNTTVWATTGFIETNLYFSVSWIDGCETTVDSQNAMLPLGNDMACSDILVKTYRDCINGGVGGYIDAGCLRYQFNPAK</sequence>
<dbReference type="OrthoDB" id="1896086at2759"/>
<dbReference type="OMA" id="IDGCETT"/>
<dbReference type="eggNOG" id="ENOG502S1H2">
    <property type="taxonomic scope" value="Eukaryota"/>
</dbReference>
<feature type="compositionally biased region" description="Polar residues" evidence="1">
    <location>
        <begin position="281"/>
        <end position="292"/>
    </location>
</feature>
<dbReference type="Proteomes" id="UP000007115">
    <property type="component" value="Unassembled WGS sequence"/>
</dbReference>
<protein>
    <submittedName>
        <fullName evidence="2">Uncharacterized protein</fullName>
    </submittedName>
</protein>
<dbReference type="HOGENOM" id="CLU_350559_0_0_1"/>
<dbReference type="EMBL" id="ABDF02000089">
    <property type="protein sequence ID" value="EHK17121.1"/>
    <property type="molecule type" value="Genomic_DNA"/>
</dbReference>
<feature type="compositionally biased region" description="Polar residues" evidence="1">
    <location>
        <begin position="1"/>
        <end position="19"/>
    </location>
</feature>
<accession>G9N809</accession>
<keyword evidence="3" id="KW-1185">Reference proteome</keyword>
<feature type="compositionally biased region" description="Basic and acidic residues" evidence="1">
    <location>
        <begin position="394"/>
        <end position="419"/>
    </location>
</feature>
<evidence type="ECO:0000313" key="2">
    <source>
        <dbReference type="EMBL" id="EHK17121.1"/>
    </source>
</evidence>
<feature type="compositionally biased region" description="Low complexity" evidence="1">
    <location>
        <begin position="210"/>
        <end position="223"/>
    </location>
</feature>
<evidence type="ECO:0000256" key="1">
    <source>
        <dbReference type="SAM" id="MobiDB-lite"/>
    </source>
</evidence>
<proteinExistence type="predicted"/>
<dbReference type="GeneID" id="25792047"/>
<comment type="caution">
    <text evidence="2">The sequence shown here is derived from an EMBL/GenBank/DDBJ whole genome shotgun (WGS) entry which is preliminary data.</text>
</comment>
<dbReference type="RefSeq" id="XP_013951323.1">
    <property type="nucleotide sequence ID" value="XM_014095848.1"/>
</dbReference>
<dbReference type="STRING" id="413071.G9N809"/>
<name>G9N809_HYPVG</name>